<name>A0A0V1AA26_9BILA</name>
<gene>
    <name evidence="1" type="ORF">T12_98</name>
</gene>
<organism evidence="1 2">
    <name type="scientific">Trichinella patagoniensis</name>
    <dbReference type="NCBI Taxonomy" id="990121"/>
    <lineage>
        <taxon>Eukaryota</taxon>
        <taxon>Metazoa</taxon>
        <taxon>Ecdysozoa</taxon>
        <taxon>Nematoda</taxon>
        <taxon>Enoplea</taxon>
        <taxon>Dorylaimia</taxon>
        <taxon>Trichinellida</taxon>
        <taxon>Trichinellidae</taxon>
        <taxon>Trichinella</taxon>
    </lineage>
</organism>
<keyword evidence="2" id="KW-1185">Reference proteome</keyword>
<dbReference type="EMBL" id="JYDQ01000015">
    <property type="protein sequence ID" value="KRY21629.1"/>
    <property type="molecule type" value="Genomic_DNA"/>
</dbReference>
<proteinExistence type="predicted"/>
<evidence type="ECO:0000313" key="1">
    <source>
        <dbReference type="EMBL" id="KRY21629.1"/>
    </source>
</evidence>
<dbReference type="AlphaFoldDB" id="A0A0V1AA26"/>
<accession>A0A0V1AA26</accession>
<reference evidence="1 2" key="1">
    <citation type="submission" date="2015-01" db="EMBL/GenBank/DDBJ databases">
        <title>Evolution of Trichinella species and genotypes.</title>
        <authorList>
            <person name="Korhonen P.K."/>
            <person name="Edoardo P."/>
            <person name="Giuseppe L.R."/>
            <person name="Gasser R.B."/>
        </authorList>
    </citation>
    <scope>NUCLEOTIDE SEQUENCE [LARGE SCALE GENOMIC DNA]</scope>
    <source>
        <strain evidence="1">ISS2496</strain>
    </source>
</reference>
<evidence type="ECO:0000313" key="2">
    <source>
        <dbReference type="Proteomes" id="UP000054783"/>
    </source>
</evidence>
<dbReference type="Proteomes" id="UP000054783">
    <property type="component" value="Unassembled WGS sequence"/>
</dbReference>
<sequence>MKQINLEGHDYMSQRTVNATARQTAIPVSAQKPIYVTKRCRFAIHDCKAFNDNYGFSELQSQFHDTIASFIDIARIAATLFT</sequence>
<comment type="caution">
    <text evidence="1">The sequence shown here is derived from an EMBL/GenBank/DDBJ whole genome shotgun (WGS) entry which is preliminary data.</text>
</comment>
<protein>
    <submittedName>
        <fullName evidence="1">Uncharacterized protein</fullName>
    </submittedName>
</protein>